<reference evidence="1 2" key="2">
    <citation type="submission" date="2024-10" db="EMBL/GenBank/DDBJ databases">
        <authorList>
            <person name="Ryan C."/>
        </authorList>
    </citation>
    <scope>NUCLEOTIDE SEQUENCE [LARGE SCALE GENOMIC DNA]</scope>
</reference>
<keyword evidence="2" id="KW-1185">Reference proteome</keyword>
<evidence type="ECO:0000313" key="1">
    <source>
        <dbReference type="EMBL" id="CAL4980530.1"/>
    </source>
</evidence>
<reference evidence="2" key="1">
    <citation type="submission" date="2024-06" db="EMBL/GenBank/DDBJ databases">
        <authorList>
            <person name="Ryan C."/>
        </authorList>
    </citation>
    <scope>NUCLEOTIDE SEQUENCE [LARGE SCALE GENOMIC DNA]</scope>
</reference>
<dbReference type="EMBL" id="OZ075131">
    <property type="protein sequence ID" value="CAL4980530.1"/>
    <property type="molecule type" value="Genomic_DNA"/>
</dbReference>
<gene>
    <name evidence="1" type="ORF">URODEC1_LOCUS55696</name>
</gene>
<proteinExistence type="predicted"/>
<organism evidence="1 2">
    <name type="scientific">Urochloa decumbens</name>
    <dbReference type="NCBI Taxonomy" id="240449"/>
    <lineage>
        <taxon>Eukaryota</taxon>
        <taxon>Viridiplantae</taxon>
        <taxon>Streptophyta</taxon>
        <taxon>Embryophyta</taxon>
        <taxon>Tracheophyta</taxon>
        <taxon>Spermatophyta</taxon>
        <taxon>Magnoliopsida</taxon>
        <taxon>Liliopsida</taxon>
        <taxon>Poales</taxon>
        <taxon>Poaceae</taxon>
        <taxon>PACMAD clade</taxon>
        <taxon>Panicoideae</taxon>
        <taxon>Panicodae</taxon>
        <taxon>Paniceae</taxon>
        <taxon>Melinidinae</taxon>
        <taxon>Urochloa</taxon>
    </lineage>
</organism>
<dbReference type="AlphaFoldDB" id="A0ABC9AL78"/>
<accession>A0ABC9AL78</accession>
<sequence>MESPVKCLPSMDLPKKLNLSWVPAGMDRSSACRVAVQIPAYVELPCEEYHVTTNIKLIIDKDTTNWVDFLAELDAEVKHGKQQELHVSFWDKARNEYHNTTASSSYTGPKQ</sequence>
<name>A0ABC9AL78_9POAL</name>
<dbReference type="Proteomes" id="UP001497457">
    <property type="component" value="Chromosome 21rd"/>
</dbReference>
<protein>
    <submittedName>
        <fullName evidence="1">Uncharacterized protein</fullName>
    </submittedName>
</protein>
<evidence type="ECO:0000313" key="2">
    <source>
        <dbReference type="Proteomes" id="UP001497457"/>
    </source>
</evidence>